<reference evidence="1 2" key="1">
    <citation type="submission" date="2017-01" db="EMBL/GenBank/DDBJ databases">
        <title>The recent genome duplication of the halophilic yeast Hortaea werneckii: insights from long-read sequencing.</title>
        <authorList>
            <person name="Sinha S."/>
            <person name="Flibotte S."/>
            <person name="Neira M."/>
            <person name="Lenassi M."/>
            <person name="Gostincar C."/>
            <person name="Stajich J.E."/>
            <person name="Nislow C.E."/>
        </authorList>
    </citation>
    <scope>NUCLEOTIDE SEQUENCE [LARGE SCALE GENOMIC DNA]</scope>
    <source>
        <strain evidence="1 2">EXF-2000</strain>
    </source>
</reference>
<dbReference type="AlphaFoldDB" id="A0A1Z5TNT1"/>
<protein>
    <submittedName>
        <fullName evidence="1">Uncharacterized protein</fullName>
    </submittedName>
</protein>
<dbReference type="Proteomes" id="UP000194280">
    <property type="component" value="Unassembled WGS sequence"/>
</dbReference>
<name>A0A1Z5TNT1_HORWE</name>
<dbReference type="EMBL" id="MUNK01000019">
    <property type="protein sequence ID" value="OTA37571.1"/>
    <property type="molecule type" value="Genomic_DNA"/>
</dbReference>
<dbReference type="VEuPathDB" id="FungiDB:BTJ68_02800"/>
<evidence type="ECO:0000313" key="1">
    <source>
        <dbReference type="EMBL" id="OTA37571.1"/>
    </source>
</evidence>
<keyword evidence="2" id="KW-1185">Reference proteome</keyword>
<accession>A0A1Z5TNT1</accession>
<comment type="caution">
    <text evidence="1">The sequence shown here is derived from an EMBL/GenBank/DDBJ whole genome shotgun (WGS) entry which is preliminary data.</text>
</comment>
<organism evidence="1 2">
    <name type="scientific">Hortaea werneckii EXF-2000</name>
    <dbReference type="NCBI Taxonomy" id="1157616"/>
    <lineage>
        <taxon>Eukaryota</taxon>
        <taxon>Fungi</taxon>
        <taxon>Dikarya</taxon>
        <taxon>Ascomycota</taxon>
        <taxon>Pezizomycotina</taxon>
        <taxon>Dothideomycetes</taxon>
        <taxon>Dothideomycetidae</taxon>
        <taxon>Mycosphaerellales</taxon>
        <taxon>Teratosphaeriaceae</taxon>
        <taxon>Hortaea</taxon>
    </lineage>
</organism>
<gene>
    <name evidence="1" type="ORF">BTJ68_02800</name>
</gene>
<proteinExistence type="predicted"/>
<sequence length="74" mass="8908">MRPNMETICLKVAQRPCHSELRYEAEMRLLVLYNVRSCKEACLRLLWRSKLTSHSCRTSMRRTKRSRLHTLDSR</sequence>
<dbReference type="InParanoid" id="A0A1Z5TNT1"/>
<evidence type="ECO:0000313" key="2">
    <source>
        <dbReference type="Proteomes" id="UP000194280"/>
    </source>
</evidence>